<dbReference type="EMBL" id="SMJU01000008">
    <property type="protein sequence ID" value="TDB64009.1"/>
    <property type="molecule type" value="Genomic_DNA"/>
</dbReference>
<feature type="transmembrane region" description="Helical" evidence="1">
    <location>
        <begin position="177"/>
        <end position="197"/>
    </location>
</feature>
<organism evidence="2 3">
    <name type="scientific">Arundinibacter roseus</name>
    <dbReference type="NCBI Taxonomy" id="2070510"/>
    <lineage>
        <taxon>Bacteria</taxon>
        <taxon>Pseudomonadati</taxon>
        <taxon>Bacteroidota</taxon>
        <taxon>Cytophagia</taxon>
        <taxon>Cytophagales</taxon>
        <taxon>Spirosomataceae</taxon>
        <taxon>Arundinibacter</taxon>
    </lineage>
</organism>
<evidence type="ECO:0008006" key="4">
    <source>
        <dbReference type="Google" id="ProtNLM"/>
    </source>
</evidence>
<feature type="transmembrane region" description="Helical" evidence="1">
    <location>
        <begin position="384"/>
        <end position="414"/>
    </location>
</feature>
<evidence type="ECO:0000313" key="3">
    <source>
        <dbReference type="Proteomes" id="UP000295706"/>
    </source>
</evidence>
<proteinExistence type="predicted"/>
<sequence>MTKETLYRLVDLKEGEEKAVGLFIGYSFFMGVAVAIFYTATTSLFLHSFEKTMLPKAYIVGGLMVYVLGWFTSYIQKKVRFSSLVSGLIYFLMISVTGLLLCYQFSDIKWFIFFLFIWNRIFVFVNGITFWSTASRIFNLQQGKRLFGLISAGEVISSILSYFSVPLLLRFLATDQLLYLAAGAVVACIFLMSTIVARYKNELSGVGSEVTFAEGKDTRTWKDFLQNPYYVLLFLVAMMPVVGLFFVDFMFAIESKNVFPDNELLASFLGVFFGFCALVEISIKTALYGKLIRRFGLKLAISLLPLTLLFSVTLAVGYGMFNGTTALFFAFIVLSRFFMSSVRKSIHEPSFQLLLQPIMGYERAVLQSRIEGGPKAIGNIVPGLLLLLLTSFSFVGMVEIAAFFLLILIVWYYLSLKIQVEYRNVLGTLLEKSQETFQQGRDLYAQIGRRIVRDKKAPILNYEGSNFDFIVKLAASSRVPDRILAAELLRESGRYFAYRHLIALINDPDCDVKKAALLAAGEIRKPELWPLLINHLATDRFHQSAAYALISVGEPVVRELSRAFTRSGGNTTVQLRLLRILRQIGGPSVLKFLRSVMNYPDVLIRDEVFESLKCLSYHVNSTERSFIASEIEDRIALLVWIMASQRDLEKYPPWSPIHVALDREKRRLIPKLFTLLSLLPGVQSFDFISEKLLSDDEETYGYLLEVMNMTLPEEWKNNLIMLFEDKPLSERLRQCEPFYPHANLSPEERLKNIINRHFSRISCWLKVMALDELTRIPGDHTLILAAHAISPDEIMAETSLYTLHRTNRVRFDELQAVIQQQKDSFHSRIIFKVESSPGNHDLMIHKVWVLRQTELMAALHEDELLPVACSLFTYKTEEGPLPDFALRGQHENFVMVMAAGSMVVSWPDGREQILETFDTLELSREQLDQVRIWLRETSEIYCIDGQKINAVLPESFIEEDQRQAVGEVSSEEVL</sequence>
<protein>
    <recommendedName>
        <fullName evidence="4">MFS transporter</fullName>
    </recommendedName>
</protein>
<feature type="transmembrane region" description="Helical" evidence="1">
    <location>
        <begin position="57"/>
        <end position="75"/>
    </location>
</feature>
<gene>
    <name evidence="2" type="ORF">EZE20_13775</name>
</gene>
<feature type="transmembrane region" description="Helical" evidence="1">
    <location>
        <begin position="112"/>
        <end position="134"/>
    </location>
</feature>
<comment type="caution">
    <text evidence="2">The sequence shown here is derived from an EMBL/GenBank/DDBJ whole genome shotgun (WGS) entry which is preliminary data.</text>
</comment>
<feature type="transmembrane region" description="Helical" evidence="1">
    <location>
        <begin position="87"/>
        <end position="106"/>
    </location>
</feature>
<feature type="transmembrane region" description="Helical" evidence="1">
    <location>
        <begin position="229"/>
        <end position="252"/>
    </location>
</feature>
<keyword evidence="1" id="KW-0812">Transmembrane</keyword>
<name>A0A4R4KCL7_9BACT</name>
<dbReference type="Gene3D" id="1.25.10.10">
    <property type="entry name" value="Leucine-rich Repeat Variant"/>
    <property type="match status" value="1"/>
</dbReference>
<dbReference type="OrthoDB" id="789601at2"/>
<feature type="transmembrane region" description="Helical" evidence="1">
    <location>
        <begin position="264"/>
        <end position="283"/>
    </location>
</feature>
<feature type="transmembrane region" description="Helical" evidence="1">
    <location>
        <begin position="320"/>
        <end position="339"/>
    </location>
</feature>
<keyword evidence="3" id="KW-1185">Reference proteome</keyword>
<accession>A0A4R4KCL7</accession>
<dbReference type="Proteomes" id="UP000295706">
    <property type="component" value="Unassembled WGS sequence"/>
</dbReference>
<dbReference type="CDD" id="cd06174">
    <property type="entry name" value="MFS"/>
    <property type="match status" value="1"/>
</dbReference>
<dbReference type="InterPro" id="IPR016024">
    <property type="entry name" value="ARM-type_fold"/>
</dbReference>
<feature type="transmembrane region" description="Helical" evidence="1">
    <location>
        <begin position="20"/>
        <end position="45"/>
    </location>
</feature>
<dbReference type="SUPFAM" id="SSF103473">
    <property type="entry name" value="MFS general substrate transporter"/>
    <property type="match status" value="1"/>
</dbReference>
<dbReference type="SUPFAM" id="SSF48371">
    <property type="entry name" value="ARM repeat"/>
    <property type="match status" value="1"/>
</dbReference>
<dbReference type="InterPro" id="IPR011989">
    <property type="entry name" value="ARM-like"/>
</dbReference>
<feature type="transmembrane region" description="Helical" evidence="1">
    <location>
        <begin position="295"/>
        <end position="314"/>
    </location>
</feature>
<reference evidence="2 3" key="1">
    <citation type="submission" date="2019-02" db="EMBL/GenBank/DDBJ databases">
        <title>Arundinibacter roseus gen. nov., sp. nov., a new member of the family Cytophagaceae.</title>
        <authorList>
            <person name="Szuroczki S."/>
            <person name="Khayer B."/>
            <person name="Sproer C."/>
            <person name="Toumi M."/>
            <person name="Szabo A."/>
            <person name="Felfoldi T."/>
            <person name="Schumann P."/>
            <person name="Toth E."/>
        </authorList>
    </citation>
    <scope>NUCLEOTIDE SEQUENCE [LARGE SCALE GENOMIC DNA]</scope>
    <source>
        <strain evidence="2 3">DMA-k-7a</strain>
    </source>
</reference>
<feature type="transmembrane region" description="Helical" evidence="1">
    <location>
        <begin position="146"/>
        <end position="165"/>
    </location>
</feature>
<dbReference type="InterPro" id="IPR036259">
    <property type="entry name" value="MFS_trans_sf"/>
</dbReference>
<keyword evidence="1" id="KW-0472">Membrane</keyword>
<evidence type="ECO:0000256" key="1">
    <source>
        <dbReference type="SAM" id="Phobius"/>
    </source>
</evidence>
<keyword evidence="1" id="KW-1133">Transmembrane helix</keyword>
<dbReference type="RefSeq" id="WP_132118589.1">
    <property type="nucleotide sequence ID" value="NZ_SMJU01000008.1"/>
</dbReference>
<dbReference type="AlphaFoldDB" id="A0A4R4KCL7"/>
<evidence type="ECO:0000313" key="2">
    <source>
        <dbReference type="EMBL" id="TDB64009.1"/>
    </source>
</evidence>